<dbReference type="InterPro" id="IPR015422">
    <property type="entry name" value="PyrdxlP-dep_Trfase_small"/>
</dbReference>
<dbReference type="AlphaFoldDB" id="A0A9X3E8C4"/>
<evidence type="ECO:0000256" key="7">
    <source>
        <dbReference type="ARBA" id="ARBA00047625"/>
    </source>
</evidence>
<dbReference type="NCBIfam" id="TIGR01324">
    <property type="entry name" value="cysta_beta_ly_B"/>
    <property type="match status" value="1"/>
</dbReference>
<comment type="similarity">
    <text evidence="2 9">Belongs to the trans-sulfuration enzymes family.</text>
</comment>
<dbReference type="Gene3D" id="3.90.1150.10">
    <property type="entry name" value="Aspartate Aminotransferase, domain 1"/>
    <property type="match status" value="1"/>
</dbReference>
<dbReference type="InterPro" id="IPR015421">
    <property type="entry name" value="PyrdxlP-dep_Trfase_major"/>
</dbReference>
<dbReference type="InterPro" id="IPR000277">
    <property type="entry name" value="Cys/Met-Metab_PyrdxlP-dep_enz"/>
</dbReference>
<dbReference type="Proteomes" id="UP001144805">
    <property type="component" value="Unassembled WGS sequence"/>
</dbReference>
<evidence type="ECO:0000256" key="9">
    <source>
        <dbReference type="RuleBase" id="RU362118"/>
    </source>
</evidence>
<dbReference type="FunFam" id="3.40.640.10:FF:000046">
    <property type="entry name" value="Cystathionine gamma-lyase"/>
    <property type="match status" value="1"/>
</dbReference>
<comment type="catalytic activity">
    <reaction evidence="6">
        <text>L,L-cystathionine + H2O = L-homocysteine + pyruvate + NH4(+)</text>
        <dbReference type="Rhea" id="RHEA:13965"/>
        <dbReference type="ChEBI" id="CHEBI:15361"/>
        <dbReference type="ChEBI" id="CHEBI:15377"/>
        <dbReference type="ChEBI" id="CHEBI:28938"/>
        <dbReference type="ChEBI" id="CHEBI:58161"/>
        <dbReference type="ChEBI" id="CHEBI:58199"/>
    </reaction>
</comment>
<dbReference type="Gene3D" id="3.40.640.10">
    <property type="entry name" value="Type I PLP-dependent aspartate aminotransferase-like (Major domain)"/>
    <property type="match status" value="1"/>
</dbReference>
<dbReference type="InterPro" id="IPR006233">
    <property type="entry name" value="Cys_b_lyase_bac"/>
</dbReference>
<dbReference type="PROSITE" id="PS00868">
    <property type="entry name" value="CYS_MET_METAB_PP"/>
    <property type="match status" value="1"/>
</dbReference>
<comment type="caution">
    <text evidence="10">The sequence shown here is derived from an EMBL/GenBank/DDBJ whole genome shotgun (WGS) entry which is preliminary data.</text>
</comment>
<evidence type="ECO:0000256" key="6">
    <source>
        <dbReference type="ARBA" id="ARBA00047517"/>
    </source>
</evidence>
<keyword evidence="4 10" id="KW-0456">Lyase</keyword>
<dbReference type="PANTHER" id="PTHR43500:SF1">
    <property type="entry name" value="CYSTATHIONINE BETA-LYASE-RELATED"/>
    <property type="match status" value="1"/>
</dbReference>
<comment type="catalytic activity">
    <reaction evidence="7">
        <text>an S-substituted L-cysteine + H2O = a thiol + pyruvate + NH4(+)</text>
        <dbReference type="Rhea" id="RHEA:18121"/>
        <dbReference type="ChEBI" id="CHEBI:15361"/>
        <dbReference type="ChEBI" id="CHEBI:15377"/>
        <dbReference type="ChEBI" id="CHEBI:28938"/>
        <dbReference type="ChEBI" id="CHEBI:29256"/>
        <dbReference type="ChEBI" id="CHEBI:58717"/>
        <dbReference type="EC" id="4.4.1.13"/>
    </reaction>
</comment>
<evidence type="ECO:0000256" key="3">
    <source>
        <dbReference type="ARBA" id="ARBA00022898"/>
    </source>
</evidence>
<evidence type="ECO:0000313" key="11">
    <source>
        <dbReference type="Proteomes" id="UP001144805"/>
    </source>
</evidence>
<sequence length="392" mass="42586">MSRNDHGQSIEKPLTRLVRSGRDHGITGPFVNPPVVHASTVLFENSDDLLSGQQRYTYGRRGTPTIEALEGAITELEGAEGSVLCPSGLSAVSTALLTVLRSGDHLLMADNVYDPARNFASNMLKRLGVETTFFDPRIGAAIAELFKPNTRAVYLESPGSLTFEISDIPAIAAVAHARDAFVLADNTWATPYFFKPLEHGADLAILAGTKYLCGHSDVMIGTVAANARAYKMLRSTHGDMGLCVGPDDIYLTLRGIRTMGVRLDRQMESALTVARWLQGRTEVARVLHPGLPTDPGHAVWKRDMTGSSGLFGIVTNDWSLDKVKAFLDGLRLFGLGYSWGGYESLAIIGRPTRTAVPWTVEDRIIRLQIGLEDTSDLIADLEASFARVSNLS</sequence>
<evidence type="ECO:0000256" key="4">
    <source>
        <dbReference type="ARBA" id="ARBA00023239"/>
    </source>
</evidence>
<keyword evidence="11" id="KW-1185">Reference proteome</keyword>
<dbReference type="GO" id="GO:0030170">
    <property type="term" value="F:pyridoxal phosphate binding"/>
    <property type="evidence" value="ECO:0007669"/>
    <property type="project" value="InterPro"/>
</dbReference>
<protein>
    <submittedName>
        <fullName evidence="10">Cystathionine beta-lyase</fullName>
        <ecNumber evidence="10">4.4.1.13</ecNumber>
    </submittedName>
</protein>
<organism evidence="10 11">
    <name type="scientific">Kaistia nematophila</name>
    <dbReference type="NCBI Taxonomy" id="2994654"/>
    <lineage>
        <taxon>Bacteria</taxon>
        <taxon>Pseudomonadati</taxon>
        <taxon>Pseudomonadota</taxon>
        <taxon>Alphaproteobacteria</taxon>
        <taxon>Hyphomicrobiales</taxon>
        <taxon>Kaistiaceae</taxon>
        <taxon>Kaistia</taxon>
    </lineage>
</organism>
<name>A0A9X3E8C4_9HYPH</name>
<dbReference type="PIRSF" id="PIRSF001434">
    <property type="entry name" value="CGS"/>
    <property type="match status" value="1"/>
</dbReference>
<comment type="pathway">
    <text evidence="5">Amino-acid biosynthesis; L-methionine biosynthesis via de novo pathway; L-homocysteine from L-cystathionine: step 1/1.</text>
</comment>
<evidence type="ECO:0000256" key="2">
    <source>
        <dbReference type="ARBA" id="ARBA00009077"/>
    </source>
</evidence>
<evidence type="ECO:0000313" key="10">
    <source>
        <dbReference type="EMBL" id="MCX5568615.1"/>
    </source>
</evidence>
<evidence type="ECO:0000256" key="5">
    <source>
        <dbReference type="ARBA" id="ARBA00046315"/>
    </source>
</evidence>
<dbReference type="GO" id="GO:0019346">
    <property type="term" value="P:transsulfuration"/>
    <property type="evidence" value="ECO:0007669"/>
    <property type="project" value="InterPro"/>
</dbReference>
<dbReference type="PANTHER" id="PTHR43500">
    <property type="entry name" value="CYSTATHIONINE BETA-LYASE-RELATED"/>
    <property type="match status" value="1"/>
</dbReference>
<dbReference type="InterPro" id="IPR015424">
    <property type="entry name" value="PyrdxlP-dep_Trfase"/>
</dbReference>
<comment type="cofactor">
    <cofactor evidence="1 9">
        <name>pyridoxal 5'-phosphate</name>
        <dbReference type="ChEBI" id="CHEBI:597326"/>
    </cofactor>
</comment>
<dbReference type="Pfam" id="PF01053">
    <property type="entry name" value="Cys_Met_Meta_PP"/>
    <property type="match status" value="1"/>
</dbReference>
<gene>
    <name evidence="10" type="primary">metC</name>
    <name evidence="10" type="ORF">OSH07_05375</name>
</gene>
<feature type="modified residue" description="N6-(pyridoxal phosphate)lysine" evidence="8">
    <location>
        <position position="210"/>
    </location>
</feature>
<dbReference type="SUPFAM" id="SSF53383">
    <property type="entry name" value="PLP-dependent transferases"/>
    <property type="match status" value="1"/>
</dbReference>
<dbReference type="RefSeq" id="WP_266337587.1">
    <property type="nucleotide sequence ID" value="NZ_JAPKNK010000002.1"/>
</dbReference>
<evidence type="ECO:0000256" key="1">
    <source>
        <dbReference type="ARBA" id="ARBA00001933"/>
    </source>
</evidence>
<dbReference type="GO" id="GO:0019450">
    <property type="term" value="P:L-cysteine catabolic process to pyruvate"/>
    <property type="evidence" value="ECO:0007669"/>
    <property type="project" value="TreeGrafter"/>
</dbReference>
<proteinExistence type="inferred from homology"/>
<dbReference type="EC" id="4.4.1.13" evidence="10"/>
<keyword evidence="3 8" id="KW-0663">Pyridoxal phosphate</keyword>
<dbReference type="InterPro" id="IPR054542">
    <property type="entry name" value="Cys_met_metab_PP"/>
</dbReference>
<dbReference type="EMBL" id="JAPKNK010000002">
    <property type="protein sequence ID" value="MCX5568615.1"/>
    <property type="molecule type" value="Genomic_DNA"/>
</dbReference>
<evidence type="ECO:0000256" key="8">
    <source>
        <dbReference type="PIRSR" id="PIRSR001434-2"/>
    </source>
</evidence>
<reference evidence="10" key="1">
    <citation type="submission" date="2022-11" db="EMBL/GenBank/DDBJ databases">
        <title>Biodiversity and phylogenetic relationships of bacteria.</title>
        <authorList>
            <person name="Machado R.A.R."/>
            <person name="Bhat A."/>
            <person name="Loulou A."/>
            <person name="Kallel S."/>
        </authorList>
    </citation>
    <scope>NUCLEOTIDE SEQUENCE</scope>
    <source>
        <strain evidence="10">K-TC2</strain>
    </source>
</reference>
<dbReference type="GO" id="GO:0047804">
    <property type="term" value="F:cysteine-S-conjugate beta-lyase activity"/>
    <property type="evidence" value="ECO:0007669"/>
    <property type="project" value="UniProtKB-EC"/>
</dbReference>
<accession>A0A9X3E8C4</accession>
<dbReference type="CDD" id="cd00614">
    <property type="entry name" value="CGS_like"/>
    <property type="match status" value="1"/>
</dbReference>